<gene>
    <name evidence="3" type="ORF">IMG5_123010</name>
</gene>
<dbReference type="PROSITE" id="PS00636">
    <property type="entry name" value="DNAJ_1"/>
    <property type="match status" value="1"/>
</dbReference>
<evidence type="ECO:0000313" key="3">
    <source>
        <dbReference type="EMBL" id="EGR30829.1"/>
    </source>
</evidence>
<feature type="domain" description="J" evidence="2">
    <location>
        <begin position="28"/>
        <end position="94"/>
    </location>
</feature>
<dbReference type="eggNOG" id="KOG0714">
    <property type="taxonomic scope" value="Eukaryota"/>
</dbReference>
<reference evidence="3 4" key="1">
    <citation type="submission" date="2011-07" db="EMBL/GenBank/DDBJ databases">
        <authorList>
            <person name="Coyne R."/>
            <person name="Brami D."/>
            <person name="Johnson J."/>
            <person name="Hostetler J."/>
            <person name="Hannick L."/>
            <person name="Clark T."/>
            <person name="Cassidy-Hanley D."/>
            <person name="Inman J."/>
        </authorList>
    </citation>
    <scope>NUCLEOTIDE SEQUENCE [LARGE SCALE GENOMIC DNA]</scope>
    <source>
        <strain evidence="3 4">G5</strain>
    </source>
</reference>
<protein>
    <recommendedName>
        <fullName evidence="2">J domain-containing protein</fullName>
    </recommendedName>
</protein>
<dbReference type="SUPFAM" id="SSF46565">
    <property type="entry name" value="Chaperone J-domain"/>
    <property type="match status" value="1"/>
</dbReference>
<evidence type="ECO:0000256" key="1">
    <source>
        <dbReference type="SAM" id="Phobius"/>
    </source>
</evidence>
<sequence>ILNQKKTNQKIYKKYIKNMSNKSQQKECYYKTLGINKNAKEEQIKKAYKKLALQWHPDKNQNKKDEATTKFKQISEAYEILSDSQKRAAYDRYGFDGLGQGAQQQNYQFNQQNYQHANDIFKNFFTNFGFGDDDDPFLSQFFGNNFPFKKVHKANQKQGFFKSNTFQQQAFNNQPDFFNNNYFNNQNDMLQRQSLLNNNNFFNNNFFGSSNFFNNGPFVSNDFFSGQQGNLQTQQQFSSGRGFGSSQSIQSSTKIVQLYILIFSILFKRNGQQQTIRKTVVTNQDGTKTVTEEISEGNKKRKKQYIINSNSNQNYIIIILIIYFFYFFRQYQLILELNKLILYNNQYSINKKYIFKINIYIYILYKYYLHNCIYNQYIIYYKTYQIFQKIYNLIFLSVKNQNISQTTKNLYQIIIFFYLKKFIKIYKQFFYVNYKKLEYL</sequence>
<dbReference type="OrthoDB" id="10250354at2759"/>
<dbReference type="AlphaFoldDB" id="G0QVE0"/>
<dbReference type="EMBL" id="GL983940">
    <property type="protein sequence ID" value="EGR30829.1"/>
    <property type="molecule type" value="Genomic_DNA"/>
</dbReference>
<dbReference type="PANTHER" id="PTHR45168">
    <property type="entry name" value="DNAJ HOMOLOG SUBFAMILY B MEMBER 2"/>
    <property type="match status" value="1"/>
</dbReference>
<dbReference type="InParanoid" id="G0QVE0"/>
<keyword evidence="4" id="KW-1185">Reference proteome</keyword>
<proteinExistence type="predicted"/>
<dbReference type="Gene3D" id="1.10.287.110">
    <property type="entry name" value="DnaJ domain"/>
    <property type="match status" value="1"/>
</dbReference>
<keyword evidence="1" id="KW-0812">Transmembrane</keyword>
<accession>G0QVE0</accession>
<dbReference type="PANTHER" id="PTHR45168:SF4">
    <property type="entry name" value="SIMILAR TO DNAJ HOMOLOG SUBFAMILY B MEMBER 6 (HEAT SHOCK PROTEIN J2) (HSJ-2) (MRJ) (MDJ4)"/>
    <property type="match status" value="1"/>
</dbReference>
<dbReference type="Pfam" id="PF00226">
    <property type="entry name" value="DnaJ"/>
    <property type="match status" value="1"/>
</dbReference>
<dbReference type="InterPro" id="IPR001623">
    <property type="entry name" value="DnaJ_domain"/>
</dbReference>
<dbReference type="GO" id="GO:0030544">
    <property type="term" value="F:Hsp70 protein binding"/>
    <property type="evidence" value="ECO:0007669"/>
    <property type="project" value="InterPro"/>
</dbReference>
<dbReference type="GO" id="GO:0051082">
    <property type="term" value="F:unfolded protein binding"/>
    <property type="evidence" value="ECO:0007669"/>
    <property type="project" value="InterPro"/>
</dbReference>
<dbReference type="PRINTS" id="PR00625">
    <property type="entry name" value="JDOMAIN"/>
</dbReference>
<feature type="non-terminal residue" evidence="3">
    <location>
        <position position="1"/>
    </location>
</feature>
<dbReference type="InterPro" id="IPR018253">
    <property type="entry name" value="DnaJ_domain_CS"/>
</dbReference>
<dbReference type="SMART" id="SM00271">
    <property type="entry name" value="DnaJ"/>
    <property type="match status" value="1"/>
</dbReference>
<dbReference type="InterPro" id="IPR043183">
    <property type="entry name" value="DNJB2/6-like"/>
</dbReference>
<dbReference type="RefSeq" id="XP_004032416.1">
    <property type="nucleotide sequence ID" value="XM_004032368.1"/>
</dbReference>
<name>G0QVE0_ICHMU</name>
<evidence type="ECO:0000313" key="4">
    <source>
        <dbReference type="Proteomes" id="UP000008983"/>
    </source>
</evidence>
<dbReference type="PROSITE" id="PS50076">
    <property type="entry name" value="DNAJ_2"/>
    <property type="match status" value="1"/>
</dbReference>
<organism evidence="3 4">
    <name type="scientific">Ichthyophthirius multifiliis</name>
    <name type="common">White spot disease agent</name>
    <name type="synonym">Ich</name>
    <dbReference type="NCBI Taxonomy" id="5932"/>
    <lineage>
        <taxon>Eukaryota</taxon>
        <taxon>Sar</taxon>
        <taxon>Alveolata</taxon>
        <taxon>Ciliophora</taxon>
        <taxon>Intramacronucleata</taxon>
        <taxon>Oligohymenophorea</taxon>
        <taxon>Hymenostomatida</taxon>
        <taxon>Ophryoglenina</taxon>
        <taxon>Ichthyophthirius</taxon>
    </lineage>
</organism>
<evidence type="ECO:0000259" key="2">
    <source>
        <dbReference type="PROSITE" id="PS50076"/>
    </source>
</evidence>
<dbReference type="CDD" id="cd06257">
    <property type="entry name" value="DnaJ"/>
    <property type="match status" value="1"/>
</dbReference>
<feature type="transmembrane region" description="Helical" evidence="1">
    <location>
        <begin position="315"/>
        <end position="332"/>
    </location>
</feature>
<dbReference type="Proteomes" id="UP000008983">
    <property type="component" value="Unassembled WGS sequence"/>
</dbReference>
<dbReference type="STRING" id="857967.G0QVE0"/>
<dbReference type="InterPro" id="IPR036869">
    <property type="entry name" value="J_dom_sf"/>
</dbReference>
<keyword evidence="1" id="KW-0472">Membrane</keyword>
<keyword evidence="1" id="KW-1133">Transmembrane helix</keyword>
<dbReference type="GeneID" id="14906948"/>